<protein>
    <recommendedName>
        <fullName evidence="5">Dual-specificity RNA pseudouridine synthase RluF</fullName>
        <ecNumber evidence="4">5.4.99.21</ecNumber>
    </recommendedName>
    <alternativeName>
        <fullName evidence="7">23S rRNA pseudouridine(2604) synthase</fullName>
    </alternativeName>
    <alternativeName>
        <fullName evidence="9">Ribosomal large subunit pseudouridine synthase F</fullName>
    </alternativeName>
    <alternativeName>
        <fullName evidence="8">rRNA pseudouridylate synthase F</fullName>
    </alternativeName>
    <alternativeName>
        <fullName evidence="10">rRNA-uridine isomerase F</fullName>
    </alternativeName>
    <alternativeName>
        <fullName evidence="6">tRNA(Tyr) pseudouridine(35) synthase</fullName>
    </alternativeName>
</protein>
<proteinExistence type="predicted"/>
<dbReference type="Gene3D" id="3.30.2350.10">
    <property type="entry name" value="Pseudouridine synthase"/>
    <property type="match status" value="1"/>
</dbReference>
<evidence type="ECO:0000256" key="2">
    <source>
        <dbReference type="ARBA" id="ARBA00036390"/>
    </source>
</evidence>
<dbReference type="SUPFAM" id="SSF55120">
    <property type="entry name" value="Pseudouridine synthase"/>
    <property type="match status" value="1"/>
</dbReference>
<dbReference type="GO" id="GO:0160138">
    <property type="term" value="F:23S rRNA pseudouridine(2604) synthase activity"/>
    <property type="evidence" value="ECO:0007669"/>
    <property type="project" value="UniProtKB-EC"/>
</dbReference>
<dbReference type="EMBL" id="JACBYR010000001">
    <property type="protein sequence ID" value="NYE83870.1"/>
    <property type="molecule type" value="Genomic_DNA"/>
</dbReference>
<dbReference type="InterPro" id="IPR050343">
    <property type="entry name" value="RsuA_PseudoU_synthase"/>
</dbReference>
<organism evidence="13 14">
    <name type="scientific">Pigmentiphaga litoralis</name>
    <dbReference type="NCBI Taxonomy" id="516702"/>
    <lineage>
        <taxon>Bacteria</taxon>
        <taxon>Pseudomonadati</taxon>
        <taxon>Pseudomonadota</taxon>
        <taxon>Betaproteobacteria</taxon>
        <taxon>Burkholderiales</taxon>
        <taxon>Alcaligenaceae</taxon>
        <taxon>Pigmentiphaga</taxon>
    </lineage>
</organism>
<evidence type="ECO:0000256" key="11">
    <source>
        <dbReference type="PROSITE-ProRule" id="PRU00182"/>
    </source>
</evidence>
<dbReference type="CDD" id="cd00165">
    <property type="entry name" value="S4"/>
    <property type="match status" value="1"/>
</dbReference>
<comment type="caution">
    <text evidence="13">The sequence shown here is derived from an EMBL/GenBank/DDBJ whole genome shotgun (WGS) entry which is preliminary data.</text>
</comment>
<feature type="domain" description="RNA-binding S4" evidence="12">
    <location>
        <begin position="5"/>
        <end position="66"/>
    </location>
</feature>
<evidence type="ECO:0000313" key="13">
    <source>
        <dbReference type="EMBL" id="NYE83870.1"/>
    </source>
</evidence>
<dbReference type="RefSeq" id="WP_179587632.1">
    <property type="nucleotide sequence ID" value="NZ_JACBYR010000001.1"/>
</dbReference>
<evidence type="ECO:0000256" key="4">
    <source>
        <dbReference type="ARBA" id="ARBA00038922"/>
    </source>
</evidence>
<gene>
    <name evidence="13" type="ORF">FHW18_003141</name>
</gene>
<dbReference type="InterPro" id="IPR002942">
    <property type="entry name" value="S4_RNA-bd"/>
</dbReference>
<evidence type="ECO:0000256" key="5">
    <source>
        <dbReference type="ARBA" id="ARBA00039989"/>
    </source>
</evidence>
<name>A0A7Y9IVK0_9BURK</name>
<dbReference type="GO" id="GO:0003723">
    <property type="term" value="F:RNA binding"/>
    <property type="evidence" value="ECO:0007669"/>
    <property type="project" value="UniProtKB-KW"/>
</dbReference>
<dbReference type="AlphaFoldDB" id="A0A7Y9IVK0"/>
<evidence type="ECO:0000256" key="6">
    <source>
        <dbReference type="ARBA" id="ARBA00041420"/>
    </source>
</evidence>
<comment type="catalytic activity">
    <reaction evidence="2">
        <text>uridine(35) in tRNA(Tyr) = pseudouridine(35) in tRNA(Tyr)</text>
        <dbReference type="Rhea" id="RHEA:60556"/>
        <dbReference type="Rhea" id="RHEA-COMP:15607"/>
        <dbReference type="Rhea" id="RHEA-COMP:15608"/>
        <dbReference type="ChEBI" id="CHEBI:65314"/>
        <dbReference type="ChEBI" id="CHEBI:65315"/>
    </reaction>
</comment>
<dbReference type="PROSITE" id="PS50889">
    <property type="entry name" value="S4"/>
    <property type="match status" value="1"/>
</dbReference>
<dbReference type="EC" id="5.4.99.21" evidence="4"/>
<dbReference type="InterPro" id="IPR020103">
    <property type="entry name" value="PsdUridine_synth_cat_dom_sf"/>
</dbReference>
<dbReference type="SMART" id="SM00363">
    <property type="entry name" value="S4"/>
    <property type="match status" value="1"/>
</dbReference>
<dbReference type="Gene3D" id="3.10.290.10">
    <property type="entry name" value="RNA-binding S4 domain"/>
    <property type="match status" value="1"/>
</dbReference>
<dbReference type="Pfam" id="PF01479">
    <property type="entry name" value="S4"/>
    <property type="match status" value="1"/>
</dbReference>
<dbReference type="InterPro" id="IPR036986">
    <property type="entry name" value="S4_RNA-bd_sf"/>
</dbReference>
<sequence>MTDSVRLAKHIADTKGCSRREAEQLIEGGWVRVDGNVVEEAGFRLAAGQQTEIDPNAKPVPVDPVTILWHKPAGFDVSGNSDPALHKLTQDTRLPTDRSPLQFLRKHLSNLELVTPIDAAASGLVVLTQEFRIARKLRDDAPRIEHEYLVEVTGNMAPDGLTRLNAGGFYKGKVVPAAKISWQNETRLRVAIKTPPEGLIDHLCAQVGLKVKTIKRLRIGRLPVAGLEPGQWRYLLGYERF</sequence>
<keyword evidence="1 13" id="KW-0413">Isomerase</keyword>
<evidence type="ECO:0000259" key="12">
    <source>
        <dbReference type="SMART" id="SM00363"/>
    </source>
</evidence>
<dbReference type="SUPFAM" id="SSF55174">
    <property type="entry name" value="Alpha-L RNA-binding motif"/>
    <property type="match status" value="1"/>
</dbReference>
<keyword evidence="14" id="KW-1185">Reference proteome</keyword>
<dbReference type="Proteomes" id="UP000542125">
    <property type="component" value="Unassembled WGS sequence"/>
</dbReference>
<accession>A0A7Y9IVK0</accession>
<evidence type="ECO:0000256" key="7">
    <source>
        <dbReference type="ARBA" id="ARBA00041697"/>
    </source>
</evidence>
<evidence type="ECO:0000313" key="14">
    <source>
        <dbReference type="Proteomes" id="UP000542125"/>
    </source>
</evidence>
<keyword evidence="11" id="KW-0694">RNA-binding</keyword>
<dbReference type="InterPro" id="IPR006145">
    <property type="entry name" value="PsdUridine_synth_RsuA/RluA"/>
</dbReference>
<evidence type="ECO:0000256" key="10">
    <source>
        <dbReference type="ARBA" id="ARBA00043147"/>
    </source>
</evidence>
<comment type="catalytic activity">
    <reaction evidence="3">
        <text>uridine(2604) in 23S rRNA = pseudouridine(2604) in 23S rRNA</text>
        <dbReference type="Rhea" id="RHEA:38875"/>
        <dbReference type="Rhea" id="RHEA-COMP:10093"/>
        <dbReference type="Rhea" id="RHEA-COMP:10094"/>
        <dbReference type="ChEBI" id="CHEBI:65314"/>
        <dbReference type="ChEBI" id="CHEBI:65315"/>
        <dbReference type="EC" id="5.4.99.21"/>
    </reaction>
</comment>
<dbReference type="PANTHER" id="PTHR47683:SF2">
    <property type="entry name" value="RNA-BINDING S4 DOMAIN-CONTAINING PROTEIN"/>
    <property type="match status" value="1"/>
</dbReference>
<dbReference type="Pfam" id="PF00849">
    <property type="entry name" value="PseudoU_synth_2"/>
    <property type="match status" value="1"/>
</dbReference>
<reference evidence="13 14" key="1">
    <citation type="submission" date="2020-07" db="EMBL/GenBank/DDBJ databases">
        <title>Genomic Encyclopedia of Type Strains, Phase IV (KMG-V): Genome sequencing to study the core and pangenomes of soil and plant-associated prokaryotes.</title>
        <authorList>
            <person name="Whitman W."/>
        </authorList>
    </citation>
    <scope>NUCLEOTIDE SEQUENCE [LARGE SCALE GENOMIC DNA]</scope>
    <source>
        <strain evidence="13 14">SAS40</strain>
    </source>
</reference>
<evidence type="ECO:0000256" key="1">
    <source>
        <dbReference type="ARBA" id="ARBA00023235"/>
    </source>
</evidence>
<evidence type="ECO:0000256" key="8">
    <source>
        <dbReference type="ARBA" id="ARBA00042843"/>
    </source>
</evidence>
<evidence type="ECO:0000256" key="9">
    <source>
        <dbReference type="ARBA" id="ARBA00042890"/>
    </source>
</evidence>
<dbReference type="GO" id="GO:0000455">
    <property type="term" value="P:enzyme-directed rRNA pseudouridine synthesis"/>
    <property type="evidence" value="ECO:0007669"/>
    <property type="project" value="UniProtKB-ARBA"/>
</dbReference>
<evidence type="ECO:0000256" key="3">
    <source>
        <dbReference type="ARBA" id="ARBA00036535"/>
    </source>
</evidence>
<dbReference type="PANTHER" id="PTHR47683">
    <property type="entry name" value="PSEUDOURIDINE SYNTHASE FAMILY PROTEIN-RELATED"/>
    <property type="match status" value="1"/>
</dbReference>